<dbReference type="InterPro" id="IPR004963">
    <property type="entry name" value="PAE/NOTUM"/>
</dbReference>
<evidence type="ECO:0000313" key="1">
    <source>
        <dbReference type="EMBL" id="PJZ25284.1"/>
    </source>
</evidence>
<dbReference type="OrthoDB" id="9802991at2"/>
<sequence length="479" mass="52032">MQAKNLSLLFLIPMLYFIGCKKDEPDNTKALTGAVLAEVLYNPYERITPPTNDTIIIPNTNTSYQTPGKQYSPACFGNSGNTKFYFFRKSVSANNKKLLINFMGGGACWSNNNCFGVNTTTFFNFLNDVPDLFVKVAFQGILDAGNSSNPLKDYDVLFIPYCTGDLHIGSNDVATYDDPYVSSDPSVYSHRGHDNVLSVLKYIQSNYTQVTDVVVAGQSAGGYGAILNYPHIRAVFSDNTKFPSFNKMSLVADASNGAVINGFFSTIVNTQWGSGPNIPDWVVGSNYLTTGTPSIEDYLSKIITAYPNDVVGQYTAAFDSTQRWFFNVMGIIDSGSPSYSDSSSYFGPGDARDVPDLGNTSNTPSNCNWAINANTAMTGTGAPSDKYYYYRAPGDIHTITTSDTMYGLVSNGVNFNTWLKSIVSNVGTPTDVDCSLGSGSHPCTDKNYGSNSLNDTLGRATSQDSFDNNKDLYETCFGP</sequence>
<dbReference type="AlphaFoldDB" id="A0A2M9XC94"/>
<comment type="caution">
    <text evidence="1">The sequence shown here is derived from an EMBL/GenBank/DDBJ whole genome shotgun (WGS) entry which is preliminary data.</text>
</comment>
<dbReference type="PANTHER" id="PTHR21562:SF83">
    <property type="entry name" value="PECTIN ACETYLESTERASE 4"/>
    <property type="match status" value="1"/>
</dbReference>
<dbReference type="GO" id="GO:0016787">
    <property type="term" value="F:hydrolase activity"/>
    <property type="evidence" value="ECO:0007669"/>
    <property type="project" value="InterPro"/>
</dbReference>
<gene>
    <name evidence="1" type="ORF">CH357_10130</name>
</gene>
<dbReference type="Pfam" id="PF03283">
    <property type="entry name" value="PAE"/>
    <property type="match status" value="1"/>
</dbReference>
<name>A0A2M9XC94_9LEPT</name>
<dbReference type="PANTHER" id="PTHR21562">
    <property type="entry name" value="NOTUM-RELATED"/>
    <property type="match status" value="1"/>
</dbReference>
<accession>A0A2M9XC94</accession>
<protein>
    <submittedName>
        <fullName evidence="1">Pectin acetylesterase</fullName>
    </submittedName>
</protein>
<organism evidence="1 2">
    <name type="scientific">Leptospira hartskeerlii</name>
    <dbReference type="NCBI Taxonomy" id="2023177"/>
    <lineage>
        <taxon>Bacteria</taxon>
        <taxon>Pseudomonadati</taxon>
        <taxon>Spirochaetota</taxon>
        <taxon>Spirochaetia</taxon>
        <taxon>Leptospirales</taxon>
        <taxon>Leptospiraceae</taxon>
        <taxon>Leptospira</taxon>
    </lineage>
</organism>
<dbReference type="Proteomes" id="UP000232196">
    <property type="component" value="Unassembled WGS sequence"/>
</dbReference>
<keyword evidence="2" id="KW-1185">Reference proteome</keyword>
<evidence type="ECO:0000313" key="2">
    <source>
        <dbReference type="Proteomes" id="UP000232196"/>
    </source>
</evidence>
<dbReference type="EMBL" id="NPDN01000005">
    <property type="protein sequence ID" value="PJZ25284.1"/>
    <property type="molecule type" value="Genomic_DNA"/>
</dbReference>
<reference evidence="1 2" key="1">
    <citation type="submission" date="2017-07" db="EMBL/GenBank/DDBJ databases">
        <title>Leptospira spp. isolated from tropical soils.</title>
        <authorList>
            <person name="Thibeaux R."/>
            <person name="Iraola G."/>
            <person name="Ferres I."/>
            <person name="Bierque E."/>
            <person name="Girault D."/>
            <person name="Soupe-Gilbert M.-E."/>
            <person name="Picardeau M."/>
            <person name="Goarant C."/>
        </authorList>
    </citation>
    <scope>NUCLEOTIDE SEQUENCE [LARGE SCALE GENOMIC DNA]</scope>
    <source>
        <strain evidence="1 2">MCA1-C-A1</strain>
    </source>
</reference>
<proteinExistence type="predicted"/>
<dbReference type="RefSeq" id="WP_100706634.1">
    <property type="nucleotide sequence ID" value="NZ_NPDL01000008.1"/>
</dbReference>